<comment type="similarity">
    <text evidence="2">Belongs to the archaeal/bacterial/fungal opsin family.</text>
</comment>
<keyword evidence="9 11" id="KW-0472">Membrane</keyword>
<evidence type="ECO:0000256" key="8">
    <source>
        <dbReference type="ARBA" id="ARBA00022991"/>
    </source>
</evidence>
<keyword evidence="4" id="KW-0716">Sensory transduction</keyword>
<evidence type="ECO:0000256" key="2">
    <source>
        <dbReference type="ARBA" id="ARBA00008130"/>
    </source>
</evidence>
<evidence type="ECO:0000256" key="5">
    <source>
        <dbReference type="ARBA" id="ARBA00022692"/>
    </source>
</evidence>
<keyword evidence="3" id="KW-0600">Photoreceptor protein</keyword>
<evidence type="ECO:0000256" key="9">
    <source>
        <dbReference type="ARBA" id="ARBA00023136"/>
    </source>
</evidence>
<accession>A0A6C0BP95</accession>
<evidence type="ECO:0000256" key="11">
    <source>
        <dbReference type="SAM" id="Phobius"/>
    </source>
</evidence>
<dbReference type="EMBL" id="MN739204">
    <property type="protein sequence ID" value="QHS93429.1"/>
    <property type="molecule type" value="Genomic_DNA"/>
</dbReference>
<comment type="subcellular location">
    <subcellularLocation>
        <location evidence="1">Membrane</location>
        <topology evidence="1">Multi-pass membrane protein</topology>
    </subcellularLocation>
</comment>
<evidence type="ECO:0000256" key="3">
    <source>
        <dbReference type="ARBA" id="ARBA00022543"/>
    </source>
</evidence>
<keyword evidence="10" id="KW-0675">Receptor</keyword>
<evidence type="ECO:0000313" key="12">
    <source>
        <dbReference type="EMBL" id="QHS93429.1"/>
    </source>
</evidence>
<dbReference type="GO" id="GO:0007602">
    <property type="term" value="P:phototransduction"/>
    <property type="evidence" value="ECO:0007669"/>
    <property type="project" value="UniProtKB-KW"/>
</dbReference>
<proteinExistence type="inferred from homology"/>
<dbReference type="Gene3D" id="1.20.1070.10">
    <property type="entry name" value="Rhodopsin 7-helix transmembrane proteins"/>
    <property type="match status" value="1"/>
</dbReference>
<dbReference type="InterPro" id="IPR018229">
    <property type="entry name" value="Rhodopsin_retinal_BS"/>
</dbReference>
<dbReference type="InterPro" id="IPR001425">
    <property type="entry name" value="Arc/bac/fun_rhodopsins"/>
</dbReference>
<protein>
    <submittedName>
        <fullName evidence="12">Uncharacterized protein</fullName>
    </submittedName>
</protein>
<feature type="transmembrane region" description="Helical" evidence="11">
    <location>
        <begin position="97"/>
        <end position="130"/>
    </location>
</feature>
<evidence type="ECO:0000256" key="4">
    <source>
        <dbReference type="ARBA" id="ARBA00022606"/>
    </source>
</evidence>
<keyword evidence="7 11" id="KW-1133">Transmembrane helix</keyword>
<dbReference type="Pfam" id="PF01036">
    <property type="entry name" value="Bac_rhodopsin"/>
    <property type="match status" value="1"/>
</dbReference>
<keyword evidence="8" id="KW-0157">Chromophore</keyword>
<feature type="transmembrane region" description="Helical" evidence="11">
    <location>
        <begin position="165"/>
        <end position="184"/>
    </location>
</feature>
<dbReference type="GO" id="GO:0005216">
    <property type="term" value="F:monoatomic ion channel activity"/>
    <property type="evidence" value="ECO:0007669"/>
    <property type="project" value="InterPro"/>
</dbReference>
<dbReference type="SMART" id="SM01021">
    <property type="entry name" value="Bac_rhodopsin"/>
    <property type="match status" value="1"/>
</dbReference>
<dbReference type="SUPFAM" id="SSF81321">
    <property type="entry name" value="Family A G protein-coupled receptor-like"/>
    <property type="match status" value="1"/>
</dbReference>
<name>A0A6C0BP95_9ZZZZ</name>
<keyword evidence="5 11" id="KW-0812">Transmembrane</keyword>
<keyword evidence="6" id="KW-0681">Retinal protein</keyword>
<evidence type="ECO:0000256" key="6">
    <source>
        <dbReference type="ARBA" id="ARBA00022925"/>
    </source>
</evidence>
<reference evidence="12" key="1">
    <citation type="journal article" date="2020" name="Nature">
        <title>Giant virus diversity and host interactions through global metagenomics.</title>
        <authorList>
            <person name="Schulz F."/>
            <person name="Roux S."/>
            <person name="Paez-Espino D."/>
            <person name="Jungbluth S."/>
            <person name="Walsh D.A."/>
            <person name="Denef V.J."/>
            <person name="McMahon K.D."/>
            <person name="Konstantinidis K.T."/>
            <person name="Eloe-Fadrosh E.A."/>
            <person name="Kyrpides N.C."/>
            <person name="Woyke T."/>
        </authorList>
    </citation>
    <scope>NUCLEOTIDE SEQUENCE</scope>
    <source>
        <strain evidence="12">GVMAG-M-3300017989-17</strain>
    </source>
</reference>
<evidence type="ECO:0000256" key="7">
    <source>
        <dbReference type="ARBA" id="ARBA00022989"/>
    </source>
</evidence>
<dbReference type="PROSITE" id="PS00950">
    <property type="entry name" value="BACTERIAL_OPSIN_1"/>
    <property type="match status" value="1"/>
</dbReference>
<evidence type="ECO:0000256" key="10">
    <source>
        <dbReference type="ARBA" id="ARBA00023170"/>
    </source>
</evidence>
<evidence type="ECO:0000256" key="1">
    <source>
        <dbReference type="ARBA" id="ARBA00004141"/>
    </source>
</evidence>
<dbReference type="GO" id="GO:0009881">
    <property type="term" value="F:photoreceptor activity"/>
    <property type="evidence" value="ECO:0007669"/>
    <property type="project" value="UniProtKB-KW"/>
</dbReference>
<feature type="transmembrane region" description="Helical" evidence="11">
    <location>
        <begin position="136"/>
        <end position="153"/>
    </location>
</feature>
<organism evidence="12">
    <name type="scientific">viral metagenome</name>
    <dbReference type="NCBI Taxonomy" id="1070528"/>
    <lineage>
        <taxon>unclassified sequences</taxon>
        <taxon>metagenomes</taxon>
        <taxon>organismal metagenomes</taxon>
    </lineage>
</organism>
<dbReference type="AlphaFoldDB" id="A0A6C0BP95"/>
<sequence>MALKQKKMKQVLAAVKEVNWKWATFMFNTVTFLAYGLDEHNFASDPRLLSNERDTIRYSSILLGIAGVHYSVLDVSKLSVESEILIRYSDWLLTTPLLLKTLGAFYQFPAAVTNELVIYNVLMIAFGFLYELSGNHLYWTVGTAAYLLIVYRLNQALAGRDKTLFYRYFLFGWSMYGLVSLLPVEKRTLPYNVLDTYNKLVFAMDIRRRIVENIANRPAGPAGPVPG</sequence>
<dbReference type="GO" id="GO:0016020">
    <property type="term" value="C:membrane"/>
    <property type="evidence" value="ECO:0007669"/>
    <property type="project" value="UniProtKB-SubCell"/>
</dbReference>